<evidence type="ECO:0000256" key="4">
    <source>
        <dbReference type="ARBA" id="ARBA00022729"/>
    </source>
</evidence>
<comment type="similarity">
    <text evidence="1 7">Belongs to the CcmH/CycL/Ccl2/NrfF family.</text>
</comment>
<evidence type="ECO:0000256" key="7">
    <source>
        <dbReference type="RuleBase" id="RU364112"/>
    </source>
</evidence>
<dbReference type="InterPro" id="IPR005616">
    <property type="entry name" value="CcmH/CycL/Ccl2/NrfF_N"/>
</dbReference>
<feature type="domain" description="CcmH/CycL/Ccl2/NrfF N-terminal" evidence="8">
    <location>
        <begin position="43"/>
        <end position="155"/>
    </location>
</feature>
<dbReference type="PANTHER" id="PTHR47870">
    <property type="entry name" value="CYTOCHROME C-TYPE BIOGENESIS PROTEIN CCMH"/>
    <property type="match status" value="1"/>
</dbReference>
<keyword evidence="7" id="KW-1133">Transmembrane helix</keyword>
<dbReference type="InterPro" id="IPR051263">
    <property type="entry name" value="C-type_cytochrome_biogenesis"/>
</dbReference>
<feature type="transmembrane region" description="Helical" evidence="7">
    <location>
        <begin position="125"/>
        <end position="146"/>
    </location>
</feature>
<evidence type="ECO:0000313" key="10">
    <source>
        <dbReference type="Proteomes" id="UP000191820"/>
    </source>
</evidence>
<dbReference type="EMBL" id="CP020472">
    <property type="protein sequence ID" value="ARD23907.1"/>
    <property type="molecule type" value="Genomic_DNA"/>
</dbReference>
<dbReference type="Pfam" id="PF03918">
    <property type="entry name" value="CcmH"/>
    <property type="match status" value="1"/>
</dbReference>
<dbReference type="RefSeq" id="WP_055023501.1">
    <property type="nucleotide sequence ID" value="NZ_CANMJJ010000046.1"/>
</dbReference>
<dbReference type="InterPro" id="IPR038297">
    <property type="entry name" value="CcmH/CycL/NrfF/Ccl2_sf"/>
</dbReference>
<keyword evidence="2 7" id="KW-0349">Heme</keyword>
<evidence type="ECO:0000256" key="6">
    <source>
        <dbReference type="ARBA" id="ARBA00023004"/>
    </source>
</evidence>
<keyword evidence="7" id="KW-0812">Transmembrane</keyword>
<keyword evidence="7" id="KW-0472">Membrane</keyword>
<evidence type="ECO:0000313" key="9">
    <source>
        <dbReference type="EMBL" id="ARD23907.1"/>
    </source>
</evidence>
<dbReference type="Proteomes" id="UP000191820">
    <property type="component" value="Chromosome"/>
</dbReference>
<evidence type="ECO:0000259" key="8">
    <source>
        <dbReference type="Pfam" id="PF03918"/>
    </source>
</evidence>
<dbReference type="Gene3D" id="1.10.8.640">
    <property type="entry name" value="Cytochrome C biogenesis protein"/>
    <property type="match status" value="1"/>
</dbReference>
<organism evidence="9 10">
    <name type="scientific">Shewanella japonica</name>
    <dbReference type="NCBI Taxonomy" id="93973"/>
    <lineage>
        <taxon>Bacteria</taxon>
        <taxon>Pseudomonadati</taxon>
        <taxon>Pseudomonadota</taxon>
        <taxon>Gammaproteobacteria</taxon>
        <taxon>Alteromonadales</taxon>
        <taxon>Shewanellaceae</taxon>
        <taxon>Shewanella</taxon>
    </lineage>
</organism>
<name>A0ABM6JQW0_9GAMM</name>
<protein>
    <recommendedName>
        <fullName evidence="7">Cytochrome c-type biogenesis protein</fullName>
    </recommendedName>
</protein>
<proteinExistence type="inferred from homology"/>
<keyword evidence="5" id="KW-0201">Cytochrome c-type biogenesis</keyword>
<dbReference type="CDD" id="cd16378">
    <property type="entry name" value="CcmH_N"/>
    <property type="match status" value="1"/>
</dbReference>
<keyword evidence="10" id="KW-1185">Reference proteome</keyword>
<comment type="function">
    <text evidence="7">Possible subunit of a heme lyase.</text>
</comment>
<sequence>MIFPTVNSSRLGSLSHLSHILISLIISVLIAISVKPASAEDITMPNEYSASEKRALGFEIAQELRCPISDNRSLFDSQTQIANELKGHIFQKLDEGQSKQQIIDFMVARFGERIRYTPSFHSGTLALWVIPLGLILLAAFGGIAWIKKQQADSAPQSYENYYE</sequence>
<evidence type="ECO:0000256" key="5">
    <source>
        <dbReference type="ARBA" id="ARBA00022748"/>
    </source>
</evidence>
<evidence type="ECO:0000256" key="1">
    <source>
        <dbReference type="ARBA" id="ARBA00010342"/>
    </source>
</evidence>
<gene>
    <name evidence="9" type="ORF">SJ2017_3661</name>
</gene>
<keyword evidence="6 7" id="KW-0408">Iron</keyword>
<reference evidence="9 10" key="1">
    <citation type="submission" date="2017-03" db="EMBL/GenBank/DDBJ databases">
        <title>Genome sequencing of Shewanella japonica KCTC 22435.</title>
        <authorList>
            <person name="Kim K.M."/>
        </authorList>
    </citation>
    <scope>NUCLEOTIDE SEQUENCE [LARGE SCALE GENOMIC DNA]</scope>
    <source>
        <strain evidence="9 10">KCTC 22435</strain>
    </source>
</reference>
<accession>A0ABM6JQW0</accession>
<dbReference type="PANTHER" id="PTHR47870:SF1">
    <property type="entry name" value="CYTOCHROME C-TYPE BIOGENESIS PROTEIN CCMH"/>
    <property type="match status" value="1"/>
</dbReference>
<evidence type="ECO:0000256" key="2">
    <source>
        <dbReference type="ARBA" id="ARBA00022617"/>
    </source>
</evidence>
<keyword evidence="3 7" id="KW-0479">Metal-binding</keyword>
<keyword evidence="4 7" id="KW-0732">Signal</keyword>
<evidence type="ECO:0000256" key="3">
    <source>
        <dbReference type="ARBA" id="ARBA00022723"/>
    </source>
</evidence>